<keyword evidence="2" id="KW-1185">Reference proteome</keyword>
<reference evidence="1" key="1">
    <citation type="submission" date="2022-10" db="EMBL/GenBank/DDBJ databases">
        <title>Complete Genome of Trichothecium roseum strain YXFP-22015, a Plant Pathogen Isolated from Citrus.</title>
        <authorList>
            <person name="Wang Y."/>
            <person name="Zhu L."/>
        </authorList>
    </citation>
    <scope>NUCLEOTIDE SEQUENCE</scope>
    <source>
        <strain evidence="1">YXFP-22015</strain>
    </source>
</reference>
<evidence type="ECO:0000313" key="2">
    <source>
        <dbReference type="Proteomes" id="UP001163324"/>
    </source>
</evidence>
<evidence type="ECO:0000313" key="1">
    <source>
        <dbReference type="EMBL" id="KAI9899781.1"/>
    </source>
</evidence>
<comment type="caution">
    <text evidence="1">The sequence shown here is derived from an EMBL/GenBank/DDBJ whole genome shotgun (WGS) entry which is preliminary data.</text>
</comment>
<organism evidence="1 2">
    <name type="scientific">Trichothecium roseum</name>
    <dbReference type="NCBI Taxonomy" id="47278"/>
    <lineage>
        <taxon>Eukaryota</taxon>
        <taxon>Fungi</taxon>
        <taxon>Dikarya</taxon>
        <taxon>Ascomycota</taxon>
        <taxon>Pezizomycotina</taxon>
        <taxon>Sordariomycetes</taxon>
        <taxon>Hypocreomycetidae</taxon>
        <taxon>Hypocreales</taxon>
        <taxon>Hypocreales incertae sedis</taxon>
        <taxon>Trichothecium</taxon>
    </lineage>
</organism>
<name>A0ACC0V089_9HYPO</name>
<proteinExistence type="predicted"/>
<accession>A0ACC0V089</accession>
<gene>
    <name evidence="1" type="ORF">N3K66_006242</name>
</gene>
<dbReference type="EMBL" id="CM047944">
    <property type="protein sequence ID" value="KAI9899781.1"/>
    <property type="molecule type" value="Genomic_DNA"/>
</dbReference>
<dbReference type="Proteomes" id="UP001163324">
    <property type="component" value="Chromosome 5"/>
</dbReference>
<protein>
    <submittedName>
        <fullName evidence="1">Uncharacterized protein</fullName>
    </submittedName>
</protein>
<sequence>MVKISLVMGLAALAPFSMAQPIDQDQNQGVASGFSFEAWVNDIIANPEGDHLSPEEAVAAALEDGTVSSSASSSHEKRLGPNDVVCNRNGFTSAKAPDAVSCINELARRGSQACRAKSATKFCSIGTAEIVGVAGEGPKYDTSAPCQQVASAAGRILDICWRADNTVQGMNYVNGNAGLMALHVSHP</sequence>